<feature type="chain" id="PRO_5043896255" evidence="2">
    <location>
        <begin position="20"/>
        <end position="204"/>
    </location>
</feature>
<organism evidence="3">
    <name type="scientific">Deinococcus sp. VB142</name>
    <dbReference type="NCBI Taxonomy" id="3112952"/>
    <lineage>
        <taxon>Bacteria</taxon>
        <taxon>Thermotogati</taxon>
        <taxon>Deinococcota</taxon>
        <taxon>Deinococci</taxon>
        <taxon>Deinococcales</taxon>
        <taxon>Deinococcaceae</taxon>
        <taxon>Deinococcus</taxon>
    </lineage>
</organism>
<proteinExistence type="predicted"/>
<gene>
    <name evidence="3" type="ORF">WDJ50_07265</name>
</gene>
<dbReference type="EMBL" id="CP149782">
    <property type="protein sequence ID" value="WYF43237.1"/>
    <property type="molecule type" value="Genomic_DNA"/>
</dbReference>
<protein>
    <submittedName>
        <fullName evidence="3">Uncharacterized protein</fullName>
    </submittedName>
</protein>
<keyword evidence="2" id="KW-0732">Signal</keyword>
<reference evidence="3" key="1">
    <citation type="submission" date="2024-03" db="EMBL/GenBank/DDBJ databases">
        <title>Deinococcus weizhi sp. nov., isolated from human skin.</title>
        <authorList>
            <person name="Wei Z."/>
            <person name="Tian F."/>
            <person name="Yang C."/>
            <person name="Xin L.T."/>
            <person name="Wen Z.J."/>
            <person name="Lan K.C."/>
            <person name="Yu L."/>
            <person name="Zhe W."/>
            <person name="Dan F.D."/>
            <person name="Jun W."/>
            <person name="Rui Z."/>
            <person name="Yong X.J."/>
            <person name="Ting Y."/>
            <person name="Wei X."/>
            <person name="Xu Z.G."/>
            <person name="Xin Z."/>
            <person name="Dong F.G."/>
            <person name="Ni X.M."/>
            <person name="Zheng M.G."/>
            <person name="Chun Y."/>
            <person name="Qian W.X."/>
        </authorList>
    </citation>
    <scope>NUCLEOTIDE SEQUENCE</scope>
    <source>
        <strain evidence="3">VB142</strain>
    </source>
</reference>
<name>A0AAU6PYD8_9DEIO</name>
<feature type="compositionally biased region" description="Pro residues" evidence="1">
    <location>
        <begin position="25"/>
        <end position="56"/>
    </location>
</feature>
<accession>A0AAU6PYD8</accession>
<evidence type="ECO:0000256" key="1">
    <source>
        <dbReference type="SAM" id="MobiDB-lite"/>
    </source>
</evidence>
<dbReference type="AlphaFoldDB" id="A0AAU6PYD8"/>
<feature type="region of interest" description="Disordered" evidence="1">
    <location>
        <begin position="20"/>
        <end position="61"/>
    </location>
</feature>
<evidence type="ECO:0000313" key="3">
    <source>
        <dbReference type="EMBL" id="WYF43237.1"/>
    </source>
</evidence>
<sequence>MRHLLLTAALLTLAPAAFAGGAGPRPAPRPAPAPVAPAPKTAPKPVPAPQPAPAPVPAVTSPAAPALPADAVFQPGQTWVLSGTTAGGESIERELVLDDAAPEWDDGWSFESDLGPLSYDPETGLVFAADVMTGMEEDSDLQVCMGFVQDKSVTGVLVSGDMDSISEQLSMLDGEGDAPETPEGLAQAFEDAGVEVGTCTLNLK</sequence>
<evidence type="ECO:0000256" key="2">
    <source>
        <dbReference type="SAM" id="SignalP"/>
    </source>
</evidence>
<feature type="signal peptide" evidence="2">
    <location>
        <begin position="1"/>
        <end position="19"/>
    </location>
</feature>
<dbReference type="RefSeq" id="WP_339093728.1">
    <property type="nucleotide sequence ID" value="NZ_CP149782.1"/>
</dbReference>